<evidence type="ECO:0000313" key="1">
    <source>
        <dbReference type="Proteomes" id="UP000095282"/>
    </source>
</evidence>
<sequence>MKTILTENDEKTFYLPPKELETKKKAGNLGLRLLYGQGGCTVQQGVSASLPTVFFELFLEKRERERAPPFRDEAEKR</sequence>
<name>A0A1I7T2W1_9PELO</name>
<dbReference type="WBParaSite" id="Csp11.Scaffold483.g1895.t1">
    <property type="protein sequence ID" value="Csp11.Scaffold483.g1895.t1"/>
    <property type="gene ID" value="Csp11.Scaffold483.g1895"/>
</dbReference>
<dbReference type="AlphaFoldDB" id="A0A1I7T2W1"/>
<evidence type="ECO:0000313" key="2">
    <source>
        <dbReference type="WBParaSite" id="Csp11.Scaffold483.g1895.t1"/>
    </source>
</evidence>
<accession>A0A1I7T2W1</accession>
<organism evidence="1 2">
    <name type="scientific">Caenorhabditis tropicalis</name>
    <dbReference type="NCBI Taxonomy" id="1561998"/>
    <lineage>
        <taxon>Eukaryota</taxon>
        <taxon>Metazoa</taxon>
        <taxon>Ecdysozoa</taxon>
        <taxon>Nematoda</taxon>
        <taxon>Chromadorea</taxon>
        <taxon>Rhabditida</taxon>
        <taxon>Rhabditina</taxon>
        <taxon>Rhabditomorpha</taxon>
        <taxon>Rhabditoidea</taxon>
        <taxon>Rhabditidae</taxon>
        <taxon>Peloderinae</taxon>
        <taxon>Caenorhabditis</taxon>
    </lineage>
</organism>
<protein>
    <submittedName>
        <fullName evidence="2">Uncharacterized protein</fullName>
    </submittedName>
</protein>
<dbReference type="Proteomes" id="UP000095282">
    <property type="component" value="Unplaced"/>
</dbReference>
<reference evidence="2" key="1">
    <citation type="submission" date="2016-11" db="UniProtKB">
        <authorList>
            <consortium name="WormBaseParasite"/>
        </authorList>
    </citation>
    <scope>IDENTIFICATION</scope>
</reference>
<proteinExistence type="predicted"/>
<keyword evidence="1" id="KW-1185">Reference proteome</keyword>